<keyword evidence="1" id="KW-0812">Transmembrane</keyword>
<evidence type="ECO:0000313" key="3">
    <source>
        <dbReference type="Proteomes" id="UP000030321"/>
    </source>
</evidence>
<protein>
    <recommendedName>
        <fullName evidence="4">Fis family transcriptional regulator</fullName>
    </recommendedName>
</protein>
<dbReference type="Proteomes" id="UP000030321">
    <property type="component" value="Unassembled WGS sequence"/>
</dbReference>
<accession>A0A0A1VTX2</accession>
<keyword evidence="1" id="KW-1133">Transmembrane helix</keyword>
<evidence type="ECO:0000256" key="1">
    <source>
        <dbReference type="SAM" id="Phobius"/>
    </source>
</evidence>
<dbReference type="AlphaFoldDB" id="A0A0A1VTX2"/>
<name>A0A0A1VTX2_MICAE</name>
<evidence type="ECO:0000313" key="2">
    <source>
        <dbReference type="EMBL" id="GAL93024.1"/>
    </source>
</evidence>
<organism evidence="2 3">
    <name type="scientific">Microcystis aeruginosa NIES-44</name>
    <dbReference type="NCBI Taxonomy" id="449439"/>
    <lineage>
        <taxon>Bacteria</taxon>
        <taxon>Bacillati</taxon>
        <taxon>Cyanobacteriota</taxon>
        <taxon>Cyanophyceae</taxon>
        <taxon>Oscillatoriophycideae</taxon>
        <taxon>Chroococcales</taxon>
        <taxon>Microcystaceae</taxon>
        <taxon>Microcystis</taxon>
    </lineage>
</organism>
<reference evidence="3" key="1">
    <citation type="journal article" date="2015" name="Genome">
        <title>Whole Genome Sequence of the Non-Microcystin-Producing Microcystis aeruginosa Strain NIES-44.</title>
        <authorList>
            <person name="Okano K."/>
            <person name="Miyata N."/>
            <person name="Ozaki Y."/>
        </authorList>
    </citation>
    <scope>NUCLEOTIDE SEQUENCE [LARGE SCALE GENOMIC DNA]</scope>
    <source>
        <strain evidence="3">NIES-44</strain>
    </source>
</reference>
<feature type="transmembrane region" description="Helical" evidence="1">
    <location>
        <begin position="116"/>
        <end position="136"/>
    </location>
</feature>
<dbReference type="EMBL" id="BBPA01000032">
    <property type="protein sequence ID" value="GAL93024.1"/>
    <property type="molecule type" value="Genomic_DNA"/>
</dbReference>
<keyword evidence="1" id="KW-0472">Membrane</keyword>
<proteinExistence type="predicted"/>
<evidence type="ECO:0008006" key="4">
    <source>
        <dbReference type="Google" id="ProtNLM"/>
    </source>
</evidence>
<sequence>MNNYQPEDVQWIKSLLRHDDGDSNSATEDILFLDEDNEEADRFDLISAYIDNEVTVEERKLVQHWLDHDAAAKKLYQQLLGLQTNLKQIPVPVTIASDQLAEQVLRKVDGQRRRQYYVYGGAIFTAMAIAVGSYFVSGRNAPLSRMAISPGNISQEGDHLMIALNHPIIEIPAAEQPKENGQR</sequence>
<comment type="caution">
    <text evidence="2">The sequence shown here is derived from an EMBL/GenBank/DDBJ whole genome shotgun (WGS) entry which is preliminary data.</text>
</comment>
<gene>
    <name evidence="2" type="ORF">N44_01711</name>
</gene>
<dbReference type="RefSeq" id="WP_045358728.1">
    <property type="nucleotide sequence ID" value="NZ_BBPA01000032.1"/>
</dbReference>